<reference evidence="5" key="1">
    <citation type="submission" date="2020-01" db="EMBL/GenBank/DDBJ databases">
        <title>Draft genome sequence of the Termite Coptotermes fromosanus.</title>
        <authorList>
            <person name="Itakura S."/>
            <person name="Yosikawa Y."/>
            <person name="Umezawa K."/>
        </authorList>
    </citation>
    <scope>NUCLEOTIDE SEQUENCE [LARGE SCALE GENOMIC DNA]</scope>
</reference>
<dbReference type="GO" id="GO:0005783">
    <property type="term" value="C:endoplasmic reticulum"/>
    <property type="evidence" value="ECO:0007669"/>
    <property type="project" value="TreeGrafter"/>
</dbReference>
<feature type="domain" description="UBX" evidence="3">
    <location>
        <begin position="18"/>
        <end position="54"/>
    </location>
</feature>
<evidence type="ECO:0000259" key="3">
    <source>
        <dbReference type="PROSITE" id="PS50033"/>
    </source>
</evidence>
<dbReference type="Proteomes" id="UP000502823">
    <property type="component" value="Unassembled WGS sequence"/>
</dbReference>
<evidence type="ECO:0000313" key="4">
    <source>
        <dbReference type="EMBL" id="GFG39735.1"/>
    </source>
</evidence>
<dbReference type="InParanoid" id="A0A6L2Q9Y1"/>
<evidence type="ECO:0000256" key="1">
    <source>
        <dbReference type="ARBA" id="ARBA00040925"/>
    </source>
</evidence>
<dbReference type="InterPro" id="IPR029071">
    <property type="entry name" value="Ubiquitin-like_domsf"/>
</dbReference>
<feature type="region of interest" description="Disordered" evidence="2">
    <location>
        <begin position="102"/>
        <end position="181"/>
    </location>
</feature>
<dbReference type="PANTHER" id="PTHR46424">
    <property type="entry name" value="UBX DOMAIN-CONTAINING PROTEIN 4"/>
    <property type="match status" value="1"/>
</dbReference>
<dbReference type="PROSITE" id="PS50033">
    <property type="entry name" value="UBX"/>
    <property type="match status" value="1"/>
</dbReference>
<organism evidence="4 5">
    <name type="scientific">Coptotermes formosanus</name>
    <name type="common">Formosan subterranean termite</name>
    <dbReference type="NCBI Taxonomy" id="36987"/>
    <lineage>
        <taxon>Eukaryota</taxon>
        <taxon>Metazoa</taxon>
        <taxon>Ecdysozoa</taxon>
        <taxon>Arthropoda</taxon>
        <taxon>Hexapoda</taxon>
        <taxon>Insecta</taxon>
        <taxon>Pterygota</taxon>
        <taxon>Neoptera</taxon>
        <taxon>Polyneoptera</taxon>
        <taxon>Dictyoptera</taxon>
        <taxon>Blattodea</taxon>
        <taxon>Blattoidea</taxon>
        <taxon>Termitoidae</taxon>
        <taxon>Rhinotermitidae</taxon>
        <taxon>Coptotermes</taxon>
    </lineage>
</organism>
<accession>A0A6L2Q9Y1</accession>
<name>A0A6L2Q9Y1_COPFO</name>
<dbReference type="Gene3D" id="3.10.20.90">
    <property type="entry name" value="Phosphatidylinositol 3-kinase Catalytic Subunit, Chain A, domain 1"/>
    <property type="match status" value="1"/>
</dbReference>
<feature type="compositionally biased region" description="Polar residues" evidence="2">
    <location>
        <begin position="171"/>
        <end position="181"/>
    </location>
</feature>
<dbReference type="SUPFAM" id="SSF54236">
    <property type="entry name" value="Ubiquitin-like"/>
    <property type="match status" value="1"/>
</dbReference>
<dbReference type="InterPro" id="IPR001012">
    <property type="entry name" value="UBX_dom"/>
</dbReference>
<feature type="compositionally biased region" description="Basic and acidic residues" evidence="2">
    <location>
        <begin position="150"/>
        <end position="165"/>
    </location>
</feature>
<dbReference type="AlphaFoldDB" id="A0A6L2Q9Y1"/>
<comment type="caution">
    <text evidence="4">The sequence shown here is derived from an EMBL/GenBank/DDBJ whole genome shotgun (WGS) entry which is preliminary data.</text>
</comment>
<keyword evidence="5" id="KW-1185">Reference proteome</keyword>
<dbReference type="Pfam" id="PF00789">
    <property type="entry name" value="UBX"/>
    <property type="match status" value="1"/>
</dbReference>
<dbReference type="OrthoDB" id="2445133at2759"/>
<dbReference type="GO" id="GO:0036503">
    <property type="term" value="P:ERAD pathway"/>
    <property type="evidence" value="ECO:0007669"/>
    <property type="project" value="TreeGrafter"/>
</dbReference>
<evidence type="ECO:0000313" key="5">
    <source>
        <dbReference type="Proteomes" id="UP000502823"/>
    </source>
</evidence>
<protein>
    <recommendedName>
        <fullName evidence="1">UBX domain-containing protein 4</fullName>
    </recommendedName>
</protein>
<proteinExistence type="predicted"/>
<evidence type="ECO:0000256" key="2">
    <source>
        <dbReference type="SAM" id="MobiDB-lite"/>
    </source>
</evidence>
<dbReference type="PANTHER" id="PTHR46424:SF1">
    <property type="entry name" value="UBX DOMAIN-CONTAINING PROTEIN 4"/>
    <property type="match status" value="1"/>
</dbReference>
<dbReference type="EMBL" id="BLKM01001059">
    <property type="protein sequence ID" value="GFG39735.1"/>
    <property type="molecule type" value="Genomic_DNA"/>
</dbReference>
<gene>
    <name evidence="4" type="ORF">Cfor_08759</name>
</gene>
<sequence>MNPTESENSFELFHIIYQKEFAMSTTFPRREFTYNNDSQTLGDLHLVPSAVILIVPASSGRAIASSQNYSWAVTHLMWSLLTPFFSIANYLRNLVFGGGGSSSAASGSSINRGRNTQQSSSSSSSSSSPASTQSATGARRRTPSTQATGIRREGNIHRLTDRRDPDDDENNTWNGNSTQQM</sequence>
<feature type="compositionally biased region" description="Low complexity" evidence="2">
    <location>
        <begin position="116"/>
        <end position="136"/>
    </location>
</feature>